<evidence type="ECO:0000259" key="9">
    <source>
        <dbReference type="SMART" id="SM01420"/>
    </source>
</evidence>
<gene>
    <name evidence="10" type="ORF">LSH36_863g00027</name>
</gene>
<dbReference type="Proteomes" id="UP001208570">
    <property type="component" value="Unassembled WGS sequence"/>
</dbReference>
<evidence type="ECO:0000313" key="11">
    <source>
        <dbReference type="Proteomes" id="UP001208570"/>
    </source>
</evidence>
<evidence type="ECO:0000256" key="4">
    <source>
        <dbReference type="ARBA" id="ARBA00023303"/>
    </source>
</evidence>
<feature type="region of interest" description="Disordered" evidence="7">
    <location>
        <begin position="72"/>
        <end position="100"/>
    </location>
</feature>
<feature type="repeat" description="ANK" evidence="5">
    <location>
        <begin position="294"/>
        <end position="326"/>
    </location>
</feature>
<dbReference type="InterPro" id="IPR036770">
    <property type="entry name" value="Ankyrin_rpt-contain_sf"/>
</dbReference>
<dbReference type="GO" id="GO:0070679">
    <property type="term" value="F:inositol 1,4,5 trisphosphate binding"/>
    <property type="evidence" value="ECO:0007669"/>
    <property type="project" value="TreeGrafter"/>
</dbReference>
<organism evidence="10 11">
    <name type="scientific">Paralvinella palmiformis</name>
    <dbReference type="NCBI Taxonomy" id="53620"/>
    <lineage>
        <taxon>Eukaryota</taxon>
        <taxon>Metazoa</taxon>
        <taxon>Spiralia</taxon>
        <taxon>Lophotrochozoa</taxon>
        <taxon>Annelida</taxon>
        <taxon>Polychaeta</taxon>
        <taxon>Sedentaria</taxon>
        <taxon>Canalipalpata</taxon>
        <taxon>Terebellida</taxon>
        <taxon>Terebelliformia</taxon>
        <taxon>Alvinellidae</taxon>
        <taxon>Paralvinella</taxon>
    </lineage>
</organism>
<dbReference type="AlphaFoldDB" id="A0AAD9IZ15"/>
<feature type="transmembrane region" description="Helical" evidence="8">
    <location>
        <begin position="619"/>
        <end position="639"/>
    </location>
</feature>
<keyword evidence="2" id="KW-0677">Repeat</keyword>
<feature type="region of interest" description="Disordered" evidence="7">
    <location>
        <begin position="139"/>
        <end position="171"/>
    </location>
</feature>
<keyword evidence="5" id="KW-0040">ANK repeat</keyword>
<evidence type="ECO:0000256" key="8">
    <source>
        <dbReference type="SAM" id="Phobius"/>
    </source>
</evidence>
<evidence type="ECO:0000256" key="6">
    <source>
        <dbReference type="SAM" id="Coils"/>
    </source>
</evidence>
<dbReference type="GO" id="GO:0005886">
    <property type="term" value="C:plasma membrane"/>
    <property type="evidence" value="ECO:0007669"/>
    <property type="project" value="TreeGrafter"/>
</dbReference>
<dbReference type="PANTHER" id="PTHR10117">
    <property type="entry name" value="TRANSIENT RECEPTOR POTENTIAL CHANNEL"/>
    <property type="match status" value="1"/>
</dbReference>
<keyword evidence="3" id="KW-0406">Ion transport</keyword>
<dbReference type="PRINTS" id="PR01097">
    <property type="entry name" value="TRNSRECEPTRP"/>
</dbReference>
<dbReference type="InterPro" id="IPR002110">
    <property type="entry name" value="Ankyrin_rpt"/>
</dbReference>
<dbReference type="EMBL" id="JAODUP010000863">
    <property type="protein sequence ID" value="KAK2143222.1"/>
    <property type="molecule type" value="Genomic_DNA"/>
</dbReference>
<proteinExistence type="predicted"/>
<feature type="compositionally biased region" description="Basic and acidic residues" evidence="7">
    <location>
        <begin position="74"/>
        <end position="100"/>
    </location>
</feature>
<dbReference type="GO" id="GO:0034703">
    <property type="term" value="C:cation channel complex"/>
    <property type="evidence" value="ECO:0007669"/>
    <property type="project" value="TreeGrafter"/>
</dbReference>
<feature type="transmembrane region" description="Helical" evidence="8">
    <location>
        <begin position="479"/>
        <end position="499"/>
    </location>
</feature>
<evidence type="ECO:0000256" key="2">
    <source>
        <dbReference type="ARBA" id="ARBA00022737"/>
    </source>
</evidence>
<keyword evidence="1" id="KW-0813">Transport</keyword>
<feature type="coiled-coil region" evidence="6">
    <location>
        <begin position="977"/>
        <end position="1004"/>
    </location>
</feature>
<dbReference type="GO" id="GO:0051480">
    <property type="term" value="P:regulation of cytosolic calcium ion concentration"/>
    <property type="evidence" value="ECO:0007669"/>
    <property type="project" value="TreeGrafter"/>
</dbReference>
<accession>A0AAD9IZ15</accession>
<feature type="transmembrane region" description="Helical" evidence="8">
    <location>
        <begin position="777"/>
        <end position="796"/>
    </location>
</feature>
<dbReference type="Pfam" id="PF08344">
    <property type="entry name" value="TRP_2"/>
    <property type="match status" value="1"/>
</dbReference>
<feature type="domain" description="Transient receptor ion channel" evidence="9">
    <location>
        <begin position="329"/>
        <end position="390"/>
    </location>
</feature>
<sequence length="1186" mass="134730">MELPEADRPPDCGSLSGLNGICGTGEILRNGQEEIGCSASTLKSNIRLDDNMEGFVSSKEAIVPEVSSPFRSAPVDRNRKRDADATPVRAKENGVGHLDDATPSTSVIVVSGRDGQIKDDVIEKDDFEMVPKVIERHIGEKMTSDSQPEGEGRLHGCDQSGRTPDRKDELDRSIQTDLHNLAIMFYRSQADNDQNDAPKLPAQINYLILAIKTDSPHLVDVLLHRYTALKIYSALLYSINLGRDHITKLFLEHPKYHAVRQVTELIQSGNLHQNIADQAEEEMADQVDESVLAADVTPLMLAAQRNQFEVVQNLLDKGERIEEPHSTGCNCKACEQRGMDELREAKTKLTTFKALASDSYIVLASDDPVFVAFELAQKLKNLAVEEKHFKSEYTKLAENIQSFTGRLLDRVRDGRELDTLLNEKLGSGLSSYDNLARLKLAIQHEEKKFVAHASCQKKLASLWIGKLDPEWVSTPFRSVLFLLILCLIYPFVAILYWIYPYNKIGRFLQIPLVKFAAATGSYFIFVGLVISYGVAEHPSPTSTLCDYNDPIGNYCRQYMINVSDPYLNGTSTYIRHHRLGIGTYLLGLWLLGLIWENVKKLYSERFMYFTQNMYNIMDFVMLWLFVFSFMFKFIVIGLVNSSLSYYSREESWIKLVKEDNEATSHIYWLNADRSTWVIYDLTTLSEAIFAVASLLSVSKLTYIFTISERIGPLIISLAKMIEEKIGLREDKVSSFSSIEDIVKECFWTIFGLVDMDDNKFYTTSNGYVTSVTGHVMYAFYNWMMIIILINMLIAMMSRSYEFIAETEDTEWKFARTKLFLEYIREGSTMPPPLNLIPTWKGLYLLYRKFSDNWCRRCAGRPVKDRSRGKITSQKTMQNLDIDLNGRPTTSTMTNMSMKRSERLKYLTETGIDQEKKETSTNHKKPRAEYLIVDCLLDHPIVRLLPELSDFLSFLKRVIGEVKKRFIQQYGKGKNGEEESASDDLDQLKQDMSTLRQELTTTLRRQDRERAKMADTLADMTSQLRLNHELIVNQHEELREDHTIKTNNVKYQVHDVDQSLADLKDRLSNELMTLKTEVDRLSYDNRVSSEILRDSMYRLCADVSALRGSGALSREMLMRREGDDVPAACRGILSSSSVVLAGQDVGVTSHGQRGTGSMTSVVGSDDFRSGGDYGPVTVTARTVLLKK</sequence>
<feature type="transmembrane region" description="Helical" evidence="8">
    <location>
        <begin position="676"/>
        <end position="697"/>
    </location>
</feature>
<dbReference type="SUPFAM" id="SSF48403">
    <property type="entry name" value="Ankyrin repeat"/>
    <property type="match status" value="1"/>
</dbReference>
<keyword evidence="11" id="KW-1185">Reference proteome</keyword>
<reference evidence="10" key="1">
    <citation type="journal article" date="2023" name="Mol. Biol. Evol.">
        <title>Third-Generation Sequencing Reveals the Adaptive Role of the Epigenome in Three Deep-Sea Polychaetes.</title>
        <authorList>
            <person name="Perez M."/>
            <person name="Aroh O."/>
            <person name="Sun Y."/>
            <person name="Lan Y."/>
            <person name="Juniper S.K."/>
            <person name="Young C.R."/>
            <person name="Angers B."/>
            <person name="Qian P.Y."/>
        </authorList>
    </citation>
    <scope>NUCLEOTIDE SEQUENCE</scope>
    <source>
        <strain evidence="10">P08H-3</strain>
    </source>
</reference>
<keyword evidence="4" id="KW-0407">Ion channel</keyword>
<dbReference type="InterPro" id="IPR013555">
    <property type="entry name" value="TRP_dom"/>
</dbReference>
<evidence type="ECO:0000256" key="7">
    <source>
        <dbReference type="SAM" id="MobiDB-lite"/>
    </source>
</evidence>
<evidence type="ECO:0000256" key="5">
    <source>
        <dbReference type="PROSITE-ProRule" id="PRU00023"/>
    </source>
</evidence>
<dbReference type="PANTHER" id="PTHR10117:SF54">
    <property type="entry name" value="TRANSIENT RECEPTOR POTENTIAL-GAMMA PROTEIN"/>
    <property type="match status" value="1"/>
</dbReference>
<keyword evidence="8" id="KW-0812">Transmembrane</keyword>
<evidence type="ECO:0000256" key="3">
    <source>
        <dbReference type="ARBA" id="ARBA00023065"/>
    </source>
</evidence>
<keyword evidence="8" id="KW-1133">Transmembrane helix</keyword>
<dbReference type="PROSITE" id="PS50088">
    <property type="entry name" value="ANK_REPEAT"/>
    <property type="match status" value="1"/>
</dbReference>
<keyword evidence="8" id="KW-0472">Membrane</keyword>
<keyword evidence="6" id="KW-0175">Coiled coil</keyword>
<protein>
    <recommendedName>
        <fullName evidence="9">Transient receptor ion channel domain-containing protein</fullName>
    </recommendedName>
</protein>
<dbReference type="SMART" id="SM01420">
    <property type="entry name" value="TRP_2"/>
    <property type="match status" value="1"/>
</dbReference>
<dbReference type="GO" id="GO:0015279">
    <property type="term" value="F:store-operated calcium channel activity"/>
    <property type="evidence" value="ECO:0007669"/>
    <property type="project" value="TreeGrafter"/>
</dbReference>
<dbReference type="InterPro" id="IPR002153">
    <property type="entry name" value="TRPC_channel"/>
</dbReference>
<name>A0AAD9IZ15_9ANNE</name>
<dbReference type="PROSITE" id="PS50297">
    <property type="entry name" value="ANK_REP_REGION"/>
    <property type="match status" value="1"/>
</dbReference>
<feature type="transmembrane region" description="Helical" evidence="8">
    <location>
        <begin position="511"/>
        <end position="534"/>
    </location>
</feature>
<feature type="transmembrane region" description="Helical" evidence="8">
    <location>
        <begin position="579"/>
        <end position="598"/>
    </location>
</feature>
<evidence type="ECO:0000313" key="10">
    <source>
        <dbReference type="EMBL" id="KAK2143222.1"/>
    </source>
</evidence>
<comment type="caution">
    <text evidence="10">The sequence shown here is derived from an EMBL/GenBank/DDBJ whole genome shotgun (WGS) entry which is preliminary data.</text>
</comment>
<dbReference type="Gene3D" id="1.25.40.20">
    <property type="entry name" value="Ankyrin repeat-containing domain"/>
    <property type="match status" value="1"/>
</dbReference>
<evidence type="ECO:0000256" key="1">
    <source>
        <dbReference type="ARBA" id="ARBA00022448"/>
    </source>
</evidence>